<comment type="caution">
    <text evidence="2">The sequence shown here is derived from an EMBL/GenBank/DDBJ whole genome shotgun (WGS) entry which is preliminary data.</text>
</comment>
<feature type="transmembrane region" description="Helical" evidence="1">
    <location>
        <begin position="50"/>
        <end position="67"/>
    </location>
</feature>
<keyword evidence="1" id="KW-1133">Transmembrane helix</keyword>
<gene>
    <name evidence="2" type="ORF">OMM_11359</name>
</gene>
<keyword evidence="1" id="KW-0472">Membrane</keyword>
<evidence type="ECO:0000313" key="2">
    <source>
        <dbReference type="EMBL" id="ETR67654.1"/>
    </source>
</evidence>
<name>A0A1V1NYL6_9BACT</name>
<keyword evidence="1" id="KW-0812">Transmembrane</keyword>
<dbReference type="EMBL" id="ATBP01001275">
    <property type="protein sequence ID" value="ETR67654.1"/>
    <property type="molecule type" value="Genomic_DNA"/>
</dbReference>
<dbReference type="AlphaFoldDB" id="A0A1V1NYL6"/>
<reference evidence="3" key="1">
    <citation type="submission" date="2012-11" db="EMBL/GenBank/DDBJ databases">
        <authorList>
            <person name="Lucero-Rivera Y.E."/>
            <person name="Tovar-Ramirez D."/>
        </authorList>
    </citation>
    <scope>NUCLEOTIDE SEQUENCE [LARGE SCALE GENOMIC DNA]</scope>
    <source>
        <strain evidence="3">Araruama</strain>
    </source>
</reference>
<accession>A0A1V1NYL6</accession>
<evidence type="ECO:0000256" key="1">
    <source>
        <dbReference type="SAM" id="Phobius"/>
    </source>
</evidence>
<organism evidence="2 3">
    <name type="scientific">Candidatus Magnetoglobus multicellularis str. Araruama</name>
    <dbReference type="NCBI Taxonomy" id="890399"/>
    <lineage>
        <taxon>Bacteria</taxon>
        <taxon>Pseudomonadati</taxon>
        <taxon>Thermodesulfobacteriota</taxon>
        <taxon>Desulfobacteria</taxon>
        <taxon>Desulfobacterales</taxon>
        <taxon>Desulfobacteraceae</taxon>
        <taxon>Candidatus Magnetoglobus</taxon>
    </lineage>
</organism>
<dbReference type="Proteomes" id="UP000189670">
    <property type="component" value="Unassembled WGS sequence"/>
</dbReference>
<sequence>MKYNKEVSENPIFQMDSKNEKHKRLLTFLLWISGVISIIGVFLGNPISCIFLGFISILSFLSVSLNTKLTTADRRVIFGILSKMTEVFKLTSEKEKNNE</sequence>
<evidence type="ECO:0000313" key="3">
    <source>
        <dbReference type="Proteomes" id="UP000189670"/>
    </source>
</evidence>
<feature type="transmembrane region" description="Helical" evidence="1">
    <location>
        <begin position="25"/>
        <end position="44"/>
    </location>
</feature>
<protein>
    <submittedName>
        <fullName evidence="2">Uncharacterized protein</fullName>
    </submittedName>
</protein>
<proteinExistence type="predicted"/>